<organism evidence="1 2">
    <name type="scientific">Thiomonas arsenitoxydans (strain DSM 22701 / CIP 110005 / 3As)</name>
    <dbReference type="NCBI Taxonomy" id="426114"/>
    <lineage>
        <taxon>Bacteria</taxon>
        <taxon>Pseudomonadati</taxon>
        <taxon>Pseudomonadota</taxon>
        <taxon>Betaproteobacteria</taxon>
        <taxon>Burkholderiales</taxon>
        <taxon>Thiomonas</taxon>
    </lineage>
</organism>
<comment type="caution">
    <text evidence="1">The sequence shown here is derived from an EMBL/GenBank/DDBJ whole genome shotgun (WGS) entry which is preliminary data.</text>
</comment>
<sequence length="62" mass="7141">MIPSTSALMQIKQMLDFCAADPFRHACGENVKSCVEKVRFRPMIVVNLQCLSRSIPKLRQFR</sequence>
<evidence type="ECO:0000313" key="2">
    <source>
        <dbReference type="Proteomes" id="UP000078599"/>
    </source>
</evidence>
<protein>
    <submittedName>
        <fullName evidence="1">Uncharacterized protein</fullName>
    </submittedName>
</protein>
<proteinExistence type="predicted"/>
<reference evidence="1 2" key="1">
    <citation type="submission" date="2015-03" db="EMBL/GenBank/DDBJ databases">
        <authorList>
            <person name="Regsiter A."/>
            <person name="william w."/>
        </authorList>
    </citation>
    <scope>NUCLEOTIDE SEQUENCE [LARGE SCALE GENOMIC DNA]</scope>
    <source>
        <strain evidence="1 2">CB1</strain>
    </source>
</reference>
<dbReference type="EMBL" id="CTRI01000007">
    <property type="protein sequence ID" value="CQR30685.1"/>
    <property type="molecule type" value="Genomic_DNA"/>
</dbReference>
<dbReference type="Proteomes" id="UP000078599">
    <property type="component" value="Unassembled WGS sequence"/>
</dbReference>
<accession>A0ABM9T3S3</accession>
<evidence type="ECO:0000313" key="1">
    <source>
        <dbReference type="EMBL" id="CQR30685.1"/>
    </source>
</evidence>
<name>A0ABM9T3S3_THIA3</name>
<keyword evidence="2" id="KW-1185">Reference proteome</keyword>
<gene>
    <name evidence="1" type="ORF">THICB1_150095</name>
</gene>